<keyword evidence="3" id="KW-0808">Transferase</keyword>
<keyword evidence="5" id="KW-0418">Kinase</keyword>
<evidence type="ECO:0000256" key="8">
    <source>
        <dbReference type="ARBA" id="ARBA00048679"/>
    </source>
</evidence>
<dbReference type="GO" id="GO:0005524">
    <property type="term" value="F:ATP binding"/>
    <property type="evidence" value="ECO:0007669"/>
    <property type="project" value="UniProtKB-KW"/>
</dbReference>
<comment type="catalytic activity">
    <reaction evidence="8">
        <text>L-seryl-[protein] + ATP = O-phospho-L-seryl-[protein] + ADP + H(+)</text>
        <dbReference type="Rhea" id="RHEA:17989"/>
        <dbReference type="Rhea" id="RHEA-COMP:9863"/>
        <dbReference type="Rhea" id="RHEA-COMP:11604"/>
        <dbReference type="ChEBI" id="CHEBI:15378"/>
        <dbReference type="ChEBI" id="CHEBI:29999"/>
        <dbReference type="ChEBI" id="CHEBI:30616"/>
        <dbReference type="ChEBI" id="CHEBI:83421"/>
        <dbReference type="ChEBI" id="CHEBI:456216"/>
        <dbReference type="EC" id="2.7.11.1"/>
    </reaction>
</comment>
<keyword evidence="6" id="KW-0067">ATP-binding</keyword>
<dbReference type="PANTHER" id="PTHR24356:SF1">
    <property type="entry name" value="SERINE_THREONINE-PROTEIN KINASE GREATWALL"/>
    <property type="match status" value="1"/>
</dbReference>
<comment type="catalytic activity">
    <reaction evidence="7">
        <text>L-threonyl-[protein] + ATP = O-phospho-L-threonyl-[protein] + ADP + H(+)</text>
        <dbReference type="Rhea" id="RHEA:46608"/>
        <dbReference type="Rhea" id="RHEA-COMP:11060"/>
        <dbReference type="Rhea" id="RHEA-COMP:11605"/>
        <dbReference type="ChEBI" id="CHEBI:15378"/>
        <dbReference type="ChEBI" id="CHEBI:30013"/>
        <dbReference type="ChEBI" id="CHEBI:30616"/>
        <dbReference type="ChEBI" id="CHEBI:61977"/>
        <dbReference type="ChEBI" id="CHEBI:456216"/>
        <dbReference type="EC" id="2.7.11.1"/>
    </reaction>
</comment>
<proteinExistence type="predicted"/>
<evidence type="ECO:0000256" key="1">
    <source>
        <dbReference type="ARBA" id="ARBA00012513"/>
    </source>
</evidence>
<dbReference type="EMBL" id="LR721995">
    <property type="protein sequence ID" value="VVW86284.1"/>
    <property type="molecule type" value="Genomic_DNA"/>
</dbReference>
<dbReference type="SUPFAM" id="SSF56112">
    <property type="entry name" value="Protein kinase-like (PK-like)"/>
    <property type="match status" value="1"/>
</dbReference>
<evidence type="ECO:0000256" key="3">
    <source>
        <dbReference type="ARBA" id="ARBA00022679"/>
    </source>
</evidence>
<evidence type="ECO:0000259" key="9">
    <source>
        <dbReference type="PROSITE" id="PS50011"/>
    </source>
</evidence>
<evidence type="ECO:0000313" key="10">
    <source>
        <dbReference type="EMBL" id="VVW86284.1"/>
    </source>
</evidence>
<dbReference type="GO" id="GO:0004674">
    <property type="term" value="F:protein serine/threonine kinase activity"/>
    <property type="evidence" value="ECO:0007669"/>
    <property type="project" value="UniProtKB-KW"/>
</dbReference>
<dbReference type="GO" id="GO:0035556">
    <property type="term" value="P:intracellular signal transduction"/>
    <property type="evidence" value="ECO:0007669"/>
    <property type="project" value="TreeGrafter"/>
</dbReference>
<accession>A0A5K1HM92</accession>
<dbReference type="PROSITE" id="PS50011">
    <property type="entry name" value="PROTEIN_KINASE_DOM"/>
    <property type="match status" value="1"/>
</dbReference>
<dbReference type="AlphaFoldDB" id="A0A5K1HM92"/>
<evidence type="ECO:0000256" key="5">
    <source>
        <dbReference type="ARBA" id="ARBA00022777"/>
    </source>
</evidence>
<dbReference type="PANTHER" id="PTHR24356">
    <property type="entry name" value="SERINE/THREONINE-PROTEIN KINASE"/>
    <property type="match status" value="1"/>
</dbReference>
<organism evidence="10">
    <name type="scientific">Nymphaea colorata</name>
    <name type="common">pocket water lily</name>
    <dbReference type="NCBI Taxonomy" id="210225"/>
    <lineage>
        <taxon>Eukaryota</taxon>
        <taxon>Viridiplantae</taxon>
        <taxon>Streptophyta</taxon>
        <taxon>Embryophyta</taxon>
        <taxon>Tracheophyta</taxon>
        <taxon>Spermatophyta</taxon>
        <taxon>Magnoliopsida</taxon>
        <taxon>Nymphaeales</taxon>
        <taxon>Nymphaeaceae</taxon>
        <taxon>Nymphaea</taxon>
    </lineage>
</organism>
<evidence type="ECO:0000256" key="4">
    <source>
        <dbReference type="ARBA" id="ARBA00022741"/>
    </source>
</evidence>
<keyword evidence="4" id="KW-0547">Nucleotide-binding</keyword>
<evidence type="ECO:0000256" key="7">
    <source>
        <dbReference type="ARBA" id="ARBA00047899"/>
    </source>
</evidence>
<protein>
    <recommendedName>
        <fullName evidence="1">non-specific serine/threonine protein kinase</fullName>
        <ecNumber evidence="1">2.7.11.1</ecNumber>
    </recommendedName>
</protein>
<feature type="domain" description="Protein kinase" evidence="9">
    <location>
        <begin position="1"/>
        <end position="101"/>
    </location>
</feature>
<evidence type="ECO:0000256" key="6">
    <source>
        <dbReference type="ARBA" id="ARBA00022840"/>
    </source>
</evidence>
<dbReference type="Pfam" id="PF00069">
    <property type="entry name" value="Pkinase"/>
    <property type="match status" value="1"/>
</dbReference>
<evidence type="ECO:0000256" key="2">
    <source>
        <dbReference type="ARBA" id="ARBA00022527"/>
    </source>
</evidence>
<reference evidence="10" key="1">
    <citation type="submission" date="2019-09" db="EMBL/GenBank/DDBJ databases">
        <authorList>
            <person name="Zhang L."/>
        </authorList>
    </citation>
    <scope>NUCLEOTIDE SEQUENCE</scope>
</reference>
<dbReference type="InterPro" id="IPR011009">
    <property type="entry name" value="Kinase-like_dom_sf"/>
</dbReference>
<keyword evidence="2" id="KW-0723">Serine/threonine-protein kinase</keyword>
<dbReference type="Gene3D" id="3.30.200.20">
    <property type="entry name" value="Phosphorylase Kinase, domain 1"/>
    <property type="match status" value="1"/>
</dbReference>
<dbReference type="InterPro" id="IPR000719">
    <property type="entry name" value="Prot_kinase_dom"/>
</dbReference>
<name>A0A5K1HM92_9MAGN</name>
<dbReference type="InterPro" id="IPR050236">
    <property type="entry name" value="Ser_Thr_kinase_AGC"/>
</dbReference>
<gene>
    <name evidence="10" type="ORF">NYM_LOCUS29464</name>
</gene>
<sequence>MGRGTFGAVWKVIDHDTRSTYAMKVIDKVRVIANKCIKATVTEKLILAHLSEATNPFIVKLHAAFQDHRHLYLLMDFIEGDSLRNYLIRGLSLPETDISMN</sequence>
<dbReference type="EC" id="2.7.11.1" evidence="1"/>